<dbReference type="Gramene" id="mRNA:HanXRQr2_Chr16g0732701">
    <property type="protein sequence ID" value="CDS:HanXRQr2_Chr16g0732701.1"/>
    <property type="gene ID" value="HanXRQr2_Chr16g0732701"/>
</dbReference>
<keyword evidence="1" id="KW-0732">Signal</keyword>
<accession>A0A251RX30</accession>
<dbReference type="EMBL" id="MNCJ02000331">
    <property type="protein sequence ID" value="KAF5758733.1"/>
    <property type="molecule type" value="Genomic_DNA"/>
</dbReference>
<reference evidence="2" key="3">
    <citation type="submission" date="2020-06" db="EMBL/GenBank/DDBJ databases">
        <title>Helianthus annuus Genome sequencing and assembly Release 2.</title>
        <authorList>
            <person name="Gouzy J."/>
            <person name="Langlade N."/>
            <person name="Munos S."/>
        </authorList>
    </citation>
    <scope>NUCLEOTIDE SEQUENCE</scope>
    <source>
        <tissue evidence="2">Leaves</tissue>
    </source>
</reference>
<dbReference type="Proteomes" id="UP000215914">
    <property type="component" value="Chromosome 16"/>
</dbReference>
<keyword evidence="4" id="KW-1185">Reference proteome</keyword>
<dbReference type="AlphaFoldDB" id="A0A251RX30"/>
<sequence>MVFFYHPHSRVIPGHWFFLLHIKLPLCSITIPIAIPSSEKPSIPSAINRALCVCLSLAPSP</sequence>
<dbReference type="InParanoid" id="A0A251RX30"/>
<evidence type="ECO:0000256" key="1">
    <source>
        <dbReference type="SAM" id="SignalP"/>
    </source>
</evidence>
<proteinExistence type="predicted"/>
<evidence type="ECO:0000313" key="2">
    <source>
        <dbReference type="EMBL" id="KAF5758733.1"/>
    </source>
</evidence>
<protein>
    <submittedName>
        <fullName evidence="3">Uncharacterized protein</fullName>
    </submittedName>
</protein>
<feature type="signal peptide" evidence="1">
    <location>
        <begin position="1"/>
        <end position="29"/>
    </location>
</feature>
<feature type="chain" id="PRO_5041084203" evidence="1">
    <location>
        <begin position="30"/>
        <end position="61"/>
    </location>
</feature>
<gene>
    <name evidence="3" type="ORF">HannXRQ_Chr16g0505911</name>
    <name evidence="2" type="ORF">HanXRQr2_Chr16g0732701</name>
</gene>
<evidence type="ECO:0000313" key="3">
    <source>
        <dbReference type="EMBL" id="OTF91005.1"/>
    </source>
</evidence>
<evidence type="ECO:0000313" key="4">
    <source>
        <dbReference type="Proteomes" id="UP000215914"/>
    </source>
</evidence>
<reference evidence="3" key="2">
    <citation type="submission" date="2017-02" db="EMBL/GenBank/DDBJ databases">
        <title>Sunflower complete genome.</title>
        <authorList>
            <person name="Langlade N."/>
            <person name="Munos S."/>
        </authorList>
    </citation>
    <scope>NUCLEOTIDE SEQUENCE [LARGE SCALE GENOMIC DNA]</scope>
    <source>
        <tissue evidence="3">Leaves</tissue>
    </source>
</reference>
<dbReference type="EMBL" id="CM007905">
    <property type="protein sequence ID" value="OTF91005.1"/>
    <property type="molecule type" value="Genomic_DNA"/>
</dbReference>
<reference evidence="2 4" key="1">
    <citation type="journal article" date="2017" name="Nature">
        <title>The sunflower genome provides insights into oil metabolism, flowering and Asterid evolution.</title>
        <authorList>
            <person name="Badouin H."/>
            <person name="Gouzy J."/>
            <person name="Grassa C.J."/>
            <person name="Murat F."/>
            <person name="Staton S.E."/>
            <person name="Cottret L."/>
            <person name="Lelandais-Briere C."/>
            <person name="Owens G.L."/>
            <person name="Carrere S."/>
            <person name="Mayjonade B."/>
            <person name="Legrand L."/>
            <person name="Gill N."/>
            <person name="Kane N.C."/>
            <person name="Bowers J.E."/>
            <person name="Hubner S."/>
            <person name="Bellec A."/>
            <person name="Berard A."/>
            <person name="Berges H."/>
            <person name="Blanchet N."/>
            <person name="Boniface M.C."/>
            <person name="Brunel D."/>
            <person name="Catrice O."/>
            <person name="Chaidir N."/>
            <person name="Claudel C."/>
            <person name="Donnadieu C."/>
            <person name="Faraut T."/>
            <person name="Fievet G."/>
            <person name="Helmstetter N."/>
            <person name="King M."/>
            <person name="Knapp S.J."/>
            <person name="Lai Z."/>
            <person name="Le Paslier M.C."/>
            <person name="Lippi Y."/>
            <person name="Lorenzon L."/>
            <person name="Mandel J.R."/>
            <person name="Marage G."/>
            <person name="Marchand G."/>
            <person name="Marquand E."/>
            <person name="Bret-Mestries E."/>
            <person name="Morien E."/>
            <person name="Nambeesan S."/>
            <person name="Nguyen T."/>
            <person name="Pegot-Espagnet P."/>
            <person name="Pouilly N."/>
            <person name="Raftis F."/>
            <person name="Sallet E."/>
            <person name="Schiex T."/>
            <person name="Thomas J."/>
            <person name="Vandecasteele C."/>
            <person name="Vares D."/>
            <person name="Vear F."/>
            <person name="Vautrin S."/>
            <person name="Crespi M."/>
            <person name="Mangin B."/>
            <person name="Burke J.M."/>
            <person name="Salse J."/>
            <person name="Munos S."/>
            <person name="Vincourt P."/>
            <person name="Rieseberg L.H."/>
            <person name="Langlade N.B."/>
        </authorList>
    </citation>
    <scope>NUCLEOTIDE SEQUENCE [LARGE SCALE GENOMIC DNA]</scope>
    <source>
        <strain evidence="4">cv. SF193</strain>
        <tissue evidence="2">Leaves</tissue>
    </source>
</reference>
<name>A0A251RX30_HELAN</name>
<organism evidence="3 4">
    <name type="scientific">Helianthus annuus</name>
    <name type="common">Common sunflower</name>
    <dbReference type="NCBI Taxonomy" id="4232"/>
    <lineage>
        <taxon>Eukaryota</taxon>
        <taxon>Viridiplantae</taxon>
        <taxon>Streptophyta</taxon>
        <taxon>Embryophyta</taxon>
        <taxon>Tracheophyta</taxon>
        <taxon>Spermatophyta</taxon>
        <taxon>Magnoliopsida</taxon>
        <taxon>eudicotyledons</taxon>
        <taxon>Gunneridae</taxon>
        <taxon>Pentapetalae</taxon>
        <taxon>asterids</taxon>
        <taxon>campanulids</taxon>
        <taxon>Asterales</taxon>
        <taxon>Asteraceae</taxon>
        <taxon>Asteroideae</taxon>
        <taxon>Heliantheae alliance</taxon>
        <taxon>Heliantheae</taxon>
        <taxon>Helianthus</taxon>
    </lineage>
</organism>